<dbReference type="InterPro" id="IPR043502">
    <property type="entry name" value="DNA/RNA_pol_sf"/>
</dbReference>
<dbReference type="PANTHER" id="PTHR11076:SF33">
    <property type="entry name" value="DNA POLYMERASE KAPPA"/>
    <property type="match status" value="1"/>
</dbReference>
<keyword evidence="11 16" id="KW-0460">Magnesium</keyword>
<dbReference type="InterPro" id="IPR001126">
    <property type="entry name" value="UmuC"/>
</dbReference>
<reference evidence="18" key="2">
    <citation type="submission" date="2021-04" db="EMBL/GenBank/DDBJ databases">
        <authorList>
            <person name="Gilroy R."/>
        </authorList>
    </citation>
    <scope>NUCLEOTIDE SEQUENCE</scope>
    <source>
        <strain evidence="18">ChiHecec3B27-8219</strain>
    </source>
</reference>
<evidence type="ECO:0000256" key="12">
    <source>
        <dbReference type="ARBA" id="ARBA00022932"/>
    </source>
</evidence>
<dbReference type="AlphaFoldDB" id="A0A9D2FWU8"/>
<dbReference type="EMBL" id="DXBE01000025">
    <property type="protein sequence ID" value="HIZ68839.1"/>
    <property type="molecule type" value="Genomic_DNA"/>
</dbReference>
<feature type="binding site" evidence="16">
    <location>
        <position position="105"/>
    </location>
    <ligand>
        <name>Mg(2+)</name>
        <dbReference type="ChEBI" id="CHEBI:18420"/>
    </ligand>
</feature>
<keyword evidence="6 16" id="KW-0808">Transferase</keyword>
<comment type="catalytic activity">
    <reaction evidence="15 16">
        <text>DNA(n) + a 2'-deoxyribonucleoside 5'-triphosphate = DNA(n+1) + diphosphate</text>
        <dbReference type="Rhea" id="RHEA:22508"/>
        <dbReference type="Rhea" id="RHEA-COMP:17339"/>
        <dbReference type="Rhea" id="RHEA-COMP:17340"/>
        <dbReference type="ChEBI" id="CHEBI:33019"/>
        <dbReference type="ChEBI" id="CHEBI:61560"/>
        <dbReference type="ChEBI" id="CHEBI:173112"/>
        <dbReference type="EC" id="2.7.7.7"/>
    </reaction>
</comment>
<dbReference type="GO" id="GO:0003684">
    <property type="term" value="F:damaged DNA binding"/>
    <property type="evidence" value="ECO:0007669"/>
    <property type="project" value="InterPro"/>
</dbReference>
<evidence type="ECO:0000256" key="6">
    <source>
        <dbReference type="ARBA" id="ARBA00022679"/>
    </source>
</evidence>
<reference evidence="18" key="1">
    <citation type="journal article" date="2021" name="PeerJ">
        <title>Extensive microbial diversity within the chicken gut microbiome revealed by metagenomics and culture.</title>
        <authorList>
            <person name="Gilroy R."/>
            <person name="Ravi A."/>
            <person name="Getino M."/>
            <person name="Pursley I."/>
            <person name="Horton D.L."/>
            <person name="Alikhan N.F."/>
            <person name="Baker D."/>
            <person name="Gharbi K."/>
            <person name="Hall N."/>
            <person name="Watson M."/>
            <person name="Adriaenssens E.M."/>
            <person name="Foster-Nyarko E."/>
            <person name="Jarju S."/>
            <person name="Secka A."/>
            <person name="Antonio M."/>
            <person name="Oren A."/>
            <person name="Chaudhuri R.R."/>
            <person name="La Ragione R."/>
            <person name="Hildebrand F."/>
            <person name="Pallen M.J."/>
        </authorList>
    </citation>
    <scope>NUCLEOTIDE SEQUENCE</scope>
    <source>
        <strain evidence="18">ChiHecec3B27-8219</strain>
    </source>
</reference>
<evidence type="ECO:0000313" key="18">
    <source>
        <dbReference type="EMBL" id="HIZ68839.1"/>
    </source>
</evidence>
<dbReference type="GO" id="GO:0042276">
    <property type="term" value="P:error-prone translesion synthesis"/>
    <property type="evidence" value="ECO:0007669"/>
    <property type="project" value="TreeGrafter"/>
</dbReference>
<dbReference type="GO" id="GO:0005829">
    <property type="term" value="C:cytosol"/>
    <property type="evidence" value="ECO:0007669"/>
    <property type="project" value="TreeGrafter"/>
</dbReference>
<dbReference type="GO" id="GO:0006281">
    <property type="term" value="P:DNA repair"/>
    <property type="evidence" value="ECO:0007669"/>
    <property type="project" value="UniProtKB-UniRule"/>
</dbReference>
<keyword evidence="8 16" id="KW-0235">DNA replication</keyword>
<dbReference type="GO" id="GO:0006261">
    <property type="term" value="P:DNA-templated DNA replication"/>
    <property type="evidence" value="ECO:0007669"/>
    <property type="project" value="UniProtKB-UniRule"/>
</dbReference>
<accession>A0A9D2FWU8</accession>
<dbReference type="Pfam" id="PF00817">
    <property type="entry name" value="IMS"/>
    <property type="match status" value="1"/>
</dbReference>
<dbReference type="Gene3D" id="3.30.70.270">
    <property type="match status" value="1"/>
</dbReference>
<comment type="similarity">
    <text evidence="2 16">Belongs to the DNA polymerase type-Y family.</text>
</comment>
<comment type="function">
    <text evidence="16">Poorly processive, error-prone DNA polymerase involved in untargeted mutagenesis. Copies undamaged DNA at stalled replication forks, which arise in vivo from mismatched or misaligned primer ends. These misaligned primers can be extended by PolIV. Exhibits no 3'-5' exonuclease (proofreading) activity. May be involved in translesional synthesis, in conjunction with the beta clamp from PolIII.</text>
</comment>
<dbReference type="PANTHER" id="PTHR11076">
    <property type="entry name" value="DNA REPAIR POLYMERASE UMUC / TRANSFERASE FAMILY MEMBER"/>
    <property type="match status" value="1"/>
</dbReference>
<comment type="subunit">
    <text evidence="3 16">Monomer.</text>
</comment>
<dbReference type="InterPro" id="IPR050116">
    <property type="entry name" value="DNA_polymerase-Y"/>
</dbReference>
<feature type="site" description="Substrate discrimination" evidence="16">
    <location>
        <position position="16"/>
    </location>
</feature>
<dbReference type="GO" id="GO:0000287">
    <property type="term" value="F:magnesium ion binding"/>
    <property type="evidence" value="ECO:0007669"/>
    <property type="project" value="UniProtKB-UniRule"/>
</dbReference>
<dbReference type="InterPro" id="IPR043128">
    <property type="entry name" value="Rev_trsase/Diguanyl_cyclase"/>
</dbReference>
<dbReference type="PROSITE" id="PS50173">
    <property type="entry name" value="UMUC"/>
    <property type="match status" value="1"/>
</dbReference>
<dbReference type="NCBIfam" id="NF010731">
    <property type="entry name" value="PRK14133.1"/>
    <property type="match status" value="1"/>
</dbReference>
<sequence length="362" mass="40773">MAAYRKIIHIDMDAFFASVEQLDHPELRGKPIAVGGDSERGVVATASYEARKWGVRSAMSMLVAKKRCPALIVIPGRHGRYKEVSNQIHRIFQDYTDLIEPLSIDEAFLDVTSNKVGMELAVDIAKEIKRRIKEETGLTASAGVSYNKFLAKIASDCRKPDGLCTIHPDKAQAFIDQLGIEDFWGVGPKTAKQMHYMGIFTGAQLRACSLRHLEEVFGKAGRLFYDFARGIDNRPVEASHERKSVGCERTFDEDISLPSTVLIALYHTVLELERRVAKAQFAGHTLTLKVKYADFTQITRSLTQRECLVSKKELLPAAKRLLRVVDYDLKHPIRLLGLSVSNPQGEGLRAEWVEQWLDFRDD</sequence>
<dbReference type="GO" id="GO:0009432">
    <property type="term" value="P:SOS response"/>
    <property type="evidence" value="ECO:0007669"/>
    <property type="project" value="TreeGrafter"/>
</dbReference>
<keyword evidence="4 16" id="KW-0515">Mutator protein</keyword>
<dbReference type="NCBIfam" id="NF002677">
    <property type="entry name" value="PRK02406.1"/>
    <property type="match status" value="1"/>
</dbReference>
<gene>
    <name evidence="16 18" type="primary">dinB</name>
    <name evidence="18" type="ORF">H9966_02995</name>
</gene>
<keyword evidence="7 16" id="KW-0548">Nucleotidyltransferase</keyword>
<organism evidence="18 19">
    <name type="scientific">Candidatus Prevotella avicola</name>
    <dbReference type="NCBI Taxonomy" id="2838738"/>
    <lineage>
        <taxon>Bacteria</taxon>
        <taxon>Pseudomonadati</taxon>
        <taxon>Bacteroidota</taxon>
        <taxon>Bacteroidia</taxon>
        <taxon>Bacteroidales</taxon>
        <taxon>Prevotellaceae</taxon>
        <taxon>Prevotella</taxon>
    </lineage>
</organism>
<evidence type="ECO:0000256" key="2">
    <source>
        <dbReference type="ARBA" id="ARBA00010945"/>
    </source>
</evidence>
<dbReference type="Gene3D" id="3.40.1170.60">
    <property type="match status" value="1"/>
</dbReference>
<dbReference type="HAMAP" id="MF_01113">
    <property type="entry name" value="DNApol_IV"/>
    <property type="match status" value="1"/>
</dbReference>
<dbReference type="SUPFAM" id="SSF100879">
    <property type="entry name" value="Lesion bypass DNA polymerase (Y-family), little finger domain"/>
    <property type="match status" value="1"/>
</dbReference>
<keyword evidence="9 16" id="KW-0479">Metal-binding</keyword>
<dbReference type="Gene3D" id="1.10.150.20">
    <property type="entry name" value="5' to 3' exonuclease, C-terminal subdomain"/>
    <property type="match status" value="1"/>
</dbReference>
<dbReference type="FunFam" id="3.40.1170.60:FF:000001">
    <property type="entry name" value="DNA polymerase IV"/>
    <property type="match status" value="1"/>
</dbReference>
<dbReference type="Proteomes" id="UP000824055">
    <property type="component" value="Unassembled WGS sequence"/>
</dbReference>
<protein>
    <recommendedName>
        <fullName evidence="16">DNA polymerase IV</fullName>
        <shortName evidence="16">Pol IV</shortName>
        <ecNumber evidence="16">2.7.7.7</ecNumber>
    </recommendedName>
</protein>
<dbReference type="SUPFAM" id="SSF56672">
    <property type="entry name" value="DNA/RNA polymerases"/>
    <property type="match status" value="1"/>
</dbReference>
<dbReference type="Pfam" id="PF21999">
    <property type="entry name" value="IMS_HHH_1"/>
    <property type="match status" value="1"/>
</dbReference>
<evidence type="ECO:0000256" key="16">
    <source>
        <dbReference type="HAMAP-Rule" id="MF_01113"/>
    </source>
</evidence>
<evidence type="ECO:0000256" key="5">
    <source>
        <dbReference type="ARBA" id="ARBA00022490"/>
    </source>
</evidence>
<feature type="active site" evidence="16">
    <location>
        <position position="106"/>
    </location>
</feature>
<evidence type="ECO:0000256" key="7">
    <source>
        <dbReference type="ARBA" id="ARBA00022695"/>
    </source>
</evidence>
<evidence type="ECO:0000259" key="17">
    <source>
        <dbReference type="PROSITE" id="PS50173"/>
    </source>
</evidence>
<dbReference type="Gene3D" id="3.30.1490.100">
    <property type="entry name" value="DNA polymerase, Y-family, little finger domain"/>
    <property type="match status" value="1"/>
</dbReference>
<evidence type="ECO:0000256" key="3">
    <source>
        <dbReference type="ARBA" id="ARBA00011245"/>
    </source>
</evidence>
<evidence type="ECO:0000256" key="14">
    <source>
        <dbReference type="ARBA" id="ARBA00023204"/>
    </source>
</evidence>
<dbReference type="Pfam" id="PF11799">
    <property type="entry name" value="IMS_C"/>
    <property type="match status" value="1"/>
</dbReference>
<evidence type="ECO:0000256" key="11">
    <source>
        <dbReference type="ARBA" id="ARBA00022842"/>
    </source>
</evidence>
<keyword evidence="14 16" id="KW-0234">DNA repair</keyword>
<keyword evidence="10 16" id="KW-0227">DNA damage</keyword>
<dbReference type="CDD" id="cd03586">
    <property type="entry name" value="PolY_Pol_IV_kappa"/>
    <property type="match status" value="1"/>
</dbReference>
<dbReference type="InterPro" id="IPR017961">
    <property type="entry name" value="DNA_pol_Y-fam_little_finger"/>
</dbReference>
<dbReference type="EC" id="2.7.7.7" evidence="16"/>
<dbReference type="InterPro" id="IPR022880">
    <property type="entry name" value="DNApol_IV"/>
</dbReference>
<proteinExistence type="inferred from homology"/>
<feature type="binding site" evidence="16">
    <location>
        <position position="11"/>
    </location>
    <ligand>
        <name>Mg(2+)</name>
        <dbReference type="ChEBI" id="CHEBI:18420"/>
    </ligand>
</feature>
<comment type="caution">
    <text evidence="18">The sequence shown here is derived from an EMBL/GenBank/DDBJ whole genome shotgun (WGS) entry which is preliminary data.</text>
</comment>
<dbReference type="InterPro" id="IPR036775">
    <property type="entry name" value="DNA_pol_Y-fam_lit_finger_sf"/>
</dbReference>
<feature type="domain" description="UmuC" evidence="17">
    <location>
        <begin position="7"/>
        <end position="187"/>
    </location>
</feature>
<evidence type="ECO:0000256" key="13">
    <source>
        <dbReference type="ARBA" id="ARBA00023125"/>
    </source>
</evidence>
<name>A0A9D2FWU8_9BACT</name>
<evidence type="ECO:0000256" key="8">
    <source>
        <dbReference type="ARBA" id="ARBA00022705"/>
    </source>
</evidence>
<evidence type="ECO:0000256" key="15">
    <source>
        <dbReference type="ARBA" id="ARBA00049244"/>
    </source>
</evidence>
<keyword evidence="12 16" id="KW-0239">DNA-directed DNA polymerase</keyword>
<keyword evidence="5 16" id="KW-0963">Cytoplasm</keyword>
<evidence type="ECO:0000256" key="10">
    <source>
        <dbReference type="ARBA" id="ARBA00022763"/>
    </source>
</evidence>
<dbReference type="GO" id="GO:0003887">
    <property type="term" value="F:DNA-directed DNA polymerase activity"/>
    <property type="evidence" value="ECO:0007669"/>
    <property type="project" value="UniProtKB-UniRule"/>
</dbReference>
<evidence type="ECO:0000256" key="1">
    <source>
        <dbReference type="ARBA" id="ARBA00004496"/>
    </source>
</evidence>
<evidence type="ECO:0000256" key="4">
    <source>
        <dbReference type="ARBA" id="ARBA00022457"/>
    </source>
</evidence>
<comment type="subcellular location">
    <subcellularLocation>
        <location evidence="1 16">Cytoplasm</location>
    </subcellularLocation>
</comment>
<keyword evidence="13 16" id="KW-0238">DNA-binding</keyword>
<dbReference type="InterPro" id="IPR053848">
    <property type="entry name" value="IMS_HHH_1"/>
</dbReference>
<evidence type="ECO:0000256" key="9">
    <source>
        <dbReference type="ARBA" id="ARBA00022723"/>
    </source>
</evidence>
<comment type="cofactor">
    <cofactor evidence="16">
        <name>Mg(2+)</name>
        <dbReference type="ChEBI" id="CHEBI:18420"/>
    </cofactor>
    <text evidence="16">Binds 2 magnesium ions per subunit.</text>
</comment>
<dbReference type="FunFam" id="3.30.1490.100:FF:000004">
    <property type="entry name" value="DNA polymerase IV"/>
    <property type="match status" value="1"/>
</dbReference>
<evidence type="ECO:0000313" key="19">
    <source>
        <dbReference type="Proteomes" id="UP000824055"/>
    </source>
</evidence>